<comment type="function">
    <text evidence="10">Involved in protein export. Participates in an early event of protein translocation.</text>
</comment>
<dbReference type="OrthoDB" id="1651166at2"/>
<keyword evidence="7 10" id="KW-1133">Transmembrane helix</keyword>
<keyword evidence="4 10" id="KW-1003">Cell membrane</keyword>
<keyword evidence="12" id="KW-1185">Reference proteome</keyword>
<dbReference type="GO" id="GO:0015450">
    <property type="term" value="F:protein-transporting ATPase activity"/>
    <property type="evidence" value="ECO:0007669"/>
    <property type="project" value="UniProtKB-UniRule"/>
</dbReference>
<dbReference type="Proteomes" id="UP000183508">
    <property type="component" value="Unassembled WGS sequence"/>
</dbReference>
<keyword evidence="3 10" id="KW-0813">Transport</keyword>
<dbReference type="eggNOG" id="COG1314">
    <property type="taxonomic scope" value="Bacteria"/>
</dbReference>
<evidence type="ECO:0000256" key="9">
    <source>
        <dbReference type="ARBA" id="ARBA00023136"/>
    </source>
</evidence>
<keyword evidence="9 10" id="KW-0472">Membrane</keyword>
<organism evidence="11 12">
    <name type="scientific">Alicyclobacillus macrosporangiidus</name>
    <dbReference type="NCBI Taxonomy" id="392015"/>
    <lineage>
        <taxon>Bacteria</taxon>
        <taxon>Bacillati</taxon>
        <taxon>Bacillota</taxon>
        <taxon>Bacilli</taxon>
        <taxon>Bacillales</taxon>
        <taxon>Alicyclobacillaceae</taxon>
        <taxon>Alicyclobacillus</taxon>
    </lineage>
</organism>
<evidence type="ECO:0000256" key="2">
    <source>
        <dbReference type="ARBA" id="ARBA00008445"/>
    </source>
</evidence>
<reference evidence="12" key="1">
    <citation type="submission" date="2016-10" db="EMBL/GenBank/DDBJ databases">
        <authorList>
            <person name="Varghese N."/>
        </authorList>
    </citation>
    <scope>NUCLEOTIDE SEQUENCE [LARGE SCALE GENOMIC DNA]</scope>
    <source>
        <strain evidence="12">DSM 17980</strain>
    </source>
</reference>
<evidence type="ECO:0000256" key="7">
    <source>
        <dbReference type="ARBA" id="ARBA00022989"/>
    </source>
</evidence>
<dbReference type="GO" id="GO:0065002">
    <property type="term" value="P:intracellular protein transmembrane transport"/>
    <property type="evidence" value="ECO:0007669"/>
    <property type="project" value="TreeGrafter"/>
</dbReference>
<accession>A0A1I7JSH4</accession>
<proteinExistence type="inferred from homology"/>
<evidence type="ECO:0000256" key="10">
    <source>
        <dbReference type="RuleBase" id="RU365087"/>
    </source>
</evidence>
<dbReference type="PANTHER" id="PTHR34182:SF1">
    <property type="entry name" value="PROTEIN-EXPORT MEMBRANE PROTEIN SECG"/>
    <property type="match status" value="1"/>
</dbReference>
<dbReference type="Pfam" id="PF03840">
    <property type="entry name" value="SecG"/>
    <property type="match status" value="1"/>
</dbReference>
<evidence type="ECO:0000313" key="12">
    <source>
        <dbReference type="Proteomes" id="UP000183508"/>
    </source>
</evidence>
<gene>
    <name evidence="11" type="ORF">SAMN05421543_111102</name>
</gene>
<dbReference type="AlphaFoldDB" id="A0A1I7JSH4"/>
<dbReference type="EMBL" id="FPBV01000011">
    <property type="protein sequence ID" value="SFU88143.1"/>
    <property type="molecule type" value="Genomic_DNA"/>
</dbReference>
<comment type="subcellular location">
    <subcellularLocation>
        <location evidence="1 10">Cell membrane</location>
        <topology evidence="1 10">Multi-pass membrane protein</topology>
    </subcellularLocation>
</comment>
<name>A0A1I7JSH4_9BACL</name>
<evidence type="ECO:0000256" key="5">
    <source>
        <dbReference type="ARBA" id="ARBA00022692"/>
    </source>
</evidence>
<dbReference type="NCBIfam" id="TIGR00810">
    <property type="entry name" value="secG"/>
    <property type="match status" value="1"/>
</dbReference>
<keyword evidence="8 10" id="KW-0811">Translocation</keyword>
<evidence type="ECO:0000256" key="4">
    <source>
        <dbReference type="ARBA" id="ARBA00022475"/>
    </source>
</evidence>
<dbReference type="GO" id="GO:0009306">
    <property type="term" value="P:protein secretion"/>
    <property type="evidence" value="ECO:0007669"/>
    <property type="project" value="UniProtKB-UniRule"/>
</dbReference>
<dbReference type="PRINTS" id="PR01651">
    <property type="entry name" value="SECGEXPORT"/>
</dbReference>
<evidence type="ECO:0000313" key="11">
    <source>
        <dbReference type="EMBL" id="SFU88143.1"/>
    </source>
</evidence>
<evidence type="ECO:0000256" key="6">
    <source>
        <dbReference type="ARBA" id="ARBA00022927"/>
    </source>
</evidence>
<comment type="similarity">
    <text evidence="2 10">Belongs to the SecG family.</text>
</comment>
<evidence type="ECO:0000256" key="1">
    <source>
        <dbReference type="ARBA" id="ARBA00004651"/>
    </source>
</evidence>
<keyword evidence="5 10" id="KW-0812">Transmembrane</keyword>
<evidence type="ECO:0000256" key="3">
    <source>
        <dbReference type="ARBA" id="ARBA00022448"/>
    </source>
</evidence>
<dbReference type="GO" id="GO:0043952">
    <property type="term" value="P:protein transport by the Sec complex"/>
    <property type="evidence" value="ECO:0007669"/>
    <property type="project" value="TreeGrafter"/>
</dbReference>
<feature type="transmembrane region" description="Helical" evidence="10">
    <location>
        <begin position="51"/>
        <end position="76"/>
    </location>
</feature>
<dbReference type="RefSeq" id="WP_074952875.1">
    <property type="nucleotide sequence ID" value="NZ_FPBV01000011.1"/>
</dbReference>
<dbReference type="PANTHER" id="PTHR34182">
    <property type="entry name" value="PROTEIN-EXPORT MEMBRANE PROTEIN SECG"/>
    <property type="match status" value="1"/>
</dbReference>
<protein>
    <recommendedName>
        <fullName evidence="10">Protein-export membrane protein SecG</fullName>
    </recommendedName>
</protein>
<dbReference type="STRING" id="392015.SAMN05421543_111102"/>
<keyword evidence="6 10" id="KW-0653">Protein transport</keyword>
<dbReference type="InterPro" id="IPR004692">
    <property type="entry name" value="SecG"/>
</dbReference>
<dbReference type="GO" id="GO:0005886">
    <property type="term" value="C:plasma membrane"/>
    <property type="evidence" value="ECO:0007669"/>
    <property type="project" value="UniProtKB-SubCell"/>
</dbReference>
<sequence>MLAAAKVVLAVLSVILIAVILLQSGRSAGLSGVITGGPDQMVGRRARGMDSFLAKVTVVLAVLFFITTFTIAYLFVHQS</sequence>
<evidence type="ECO:0000256" key="8">
    <source>
        <dbReference type="ARBA" id="ARBA00023010"/>
    </source>
</evidence>
<comment type="caution">
    <text evidence="10">Lacks conserved residue(s) required for the propagation of feature annotation.</text>
</comment>